<organism evidence="1 2">
    <name type="scientific">Kribbella deserti</name>
    <dbReference type="NCBI Taxonomy" id="1926257"/>
    <lineage>
        <taxon>Bacteria</taxon>
        <taxon>Bacillati</taxon>
        <taxon>Actinomycetota</taxon>
        <taxon>Actinomycetes</taxon>
        <taxon>Propionibacteriales</taxon>
        <taxon>Kribbellaceae</taxon>
        <taxon>Kribbella</taxon>
    </lineage>
</organism>
<dbReference type="Gene3D" id="2.30.110.10">
    <property type="entry name" value="Electron Transport, Fmn-binding Protein, Chain A"/>
    <property type="match status" value="1"/>
</dbReference>
<evidence type="ECO:0000313" key="2">
    <source>
        <dbReference type="Proteomes" id="UP001589890"/>
    </source>
</evidence>
<name>A0ABV6QCY5_9ACTN</name>
<dbReference type="RefSeq" id="WP_380043168.1">
    <property type="nucleotide sequence ID" value="NZ_JBHLTC010000001.1"/>
</dbReference>
<proteinExistence type="predicted"/>
<reference evidence="1 2" key="1">
    <citation type="submission" date="2024-09" db="EMBL/GenBank/DDBJ databases">
        <authorList>
            <person name="Sun Q."/>
            <person name="Mori K."/>
        </authorList>
    </citation>
    <scope>NUCLEOTIDE SEQUENCE [LARGE SCALE GENOMIC DNA]</scope>
    <source>
        <strain evidence="1 2">CGMCC 1.15906</strain>
    </source>
</reference>
<comment type="caution">
    <text evidence="1">The sequence shown here is derived from an EMBL/GenBank/DDBJ whole genome shotgun (WGS) entry which is preliminary data.</text>
</comment>
<keyword evidence="2" id="KW-1185">Reference proteome</keyword>
<dbReference type="SUPFAM" id="SSF50475">
    <property type="entry name" value="FMN-binding split barrel"/>
    <property type="match status" value="1"/>
</dbReference>
<sequence length="69" mass="7291">MIDKNDPDQYVEIRGTGVVTEDEGRAVAVALAELYDGPGAGEEYAALPAMTVRTVIRITPTRLTGPAST</sequence>
<accession>A0ABV6QCY5</accession>
<evidence type="ECO:0008006" key="3">
    <source>
        <dbReference type="Google" id="ProtNLM"/>
    </source>
</evidence>
<dbReference type="InterPro" id="IPR012349">
    <property type="entry name" value="Split_barrel_FMN-bd"/>
</dbReference>
<evidence type="ECO:0000313" key="1">
    <source>
        <dbReference type="EMBL" id="MFC0622489.1"/>
    </source>
</evidence>
<gene>
    <name evidence="1" type="ORF">ACFFGN_00330</name>
</gene>
<dbReference type="Proteomes" id="UP001589890">
    <property type="component" value="Unassembled WGS sequence"/>
</dbReference>
<protein>
    <recommendedName>
        <fullName evidence="3">YCII-related domain-containing protein</fullName>
    </recommendedName>
</protein>
<dbReference type="EMBL" id="JBHLTC010000001">
    <property type="protein sequence ID" value="MFC0622489.1"/>
    <property type="molecule type" value="Genomic_DNA"/>
</dbReference>